<name>A0A8J7W8W6_9RHOB</name>
<organism evidence="1 2">
    <name type="scientific">Thetidibacter halocola</name>
    <dbReference type="NCBI Taxonomy" id="2827239"/>
    <lineage>
        <taxon>Bacteria</taxon>
        <taxon>Pseudomonadati</taxon>
        <taxon>Pseudomonadota</taxon>
        <taxon>Alphaproteobacteria</taxon>
        <taxon>Rhodobacterales</taxon>
        <taxon>Roseobacteraceae</taxon>
        <taxon>Thetidibacter</taxon>
    </lineage>
</organism>
<dbReference type="SUPFAM" id="SSF158682">
    <property type="entry name" value="TerB-like"/>
    <property type="match status" value="1"/>
</dbReference>
<dbReference type="InterPro" id="IPR029024">
    <property type="entry name" value="TerB-like"/>
</dbReference>
<dbReference type="EMBL" id="JAGTUU010000001">
    <property type="protein sequence ID" value="MBS0123050.1"/>
    <property type="molecule type" value="Genomic_DNA"/>
</dbReference>
<dbReference type="InterPro" id="IPR007486">
    <property type="entry name" value="YebE"/>
</dbReference>
<sequence>MSLMGTLAKVAIGYAAARGVDRLSGGAGLPGLLGGGAQVPAQTEAARIQAQAGRAMAGEMPKGVENPMAGMMEQFQQGGLGALMGSLGGGAGGANPLAEMMQKMQAQGIDLAAMMGGGAAQGDRSAGLLSALSAGGTGAGLAGLLAMMGGTAAKAQGQGAAAMLDALDTGKTAPDAEKAAGLMLRAMIMAAKSDGGIDSAEQAKILETVGDASAEDMAFVQAALKAPVDPQALAADTPEAQRGPVYAASLMTIRVDTEAEAQYLDRLARALQLDESTVNTLHMQMGLQPLYG</sequence>
<comment type="caution">
    <text evidence="1">The sequence shown here is derived from an EMBL/GenBank/DDBJ whole genome shotgun (WGS) entry which is preliminary data.</text>
</comment>
<evidence type="ECO:0000313" key="2">
    <source>
        <dbReference type="Proteomes" id="UP000681356"/>
    </source>
</evidence>
<proteinExistence type="predicted"/>
<accession>A0A8J7W8W6</accession>
<dbReference type="Pfam" id="PF04391">
    <property type="entry name" value="DUF533"/>
    <property type="match status" value="1"/>
</dbReference>
<evidence type="ECO:0000313" key="1">
    <source>
        <dbReference type="EMBL" id="MBS0123050.1"/>
    </source>
</evidence>
<dbReference type="RefSeq" id="WP_212535011.1">
    <property type="nucleotide sequence ID" value="NZ_JAGTUU010000001.1"/>
</dbReference>
<dbReference type="Proteomes" id="UP000681356">
    <property type="component" value="Unassembled WGS sequence"/>
</dbReference>
<reference evidence="1" key="1">
    <citation type="submission" date="2021-04" db="EMBL/GenBank/DDBJ databases">
        <authorList>
            <person name="Yoon J."/>
        </authorList>
    </citation>
    <scope>NUCLEOTIDE SEQUENCE</scope>
    <source>
        <strain evidence="1">KMU-90</strain>
    </source>
</reference>
<dbReference type="AlphaFoldDB" id="A0A8J7W8W6"/>
<gene>
    <name evidence="1" type="ORF">KB874_02795</name>
</gene>
<dbReference type="CDD" id="cd07178">
    <property type="entry name" value="terB_like_YebE"/>
    <property type="match status" value="1"/>
</dbReference>
<protein>
    <submittedName>
        <fullName evidence="1">DUF533 domain-containing protein</fullName>
    </submittedName>
</protein>
<keyword evidence="2" id="KW-1185">Reference proteome</keyword>